<reference evidence="1 2" key="1">
    <citation type="submission" date="2021-02" db="EMBL/GenBank/DDBJ databases">
        <title>Characterization of Marinitoga sp. nov. str. BP5-C20A.</title>
        <authorList>
            <person name="Erauso G."/>
            <person name="Postec A."/>
        </authorList>
    </citation>
    <scope>NUCLEOTIDE SEQUENCE [LARGE SCALE GENOMIC DNA]</scope>
    <source>
        <strain evidence="1 2">BP5-C20A</strain>
    </source>
</reference>
<accession>A0ABY8PNR2</accession>
<keyword evidence="2" id="KW-1185">Reference proteome</keyword>
<evidence type="ECO:0000313" key="2">
    <source>
        <dbReference type="Proteomes" id="UP001232493"/>
    </source>
</evidence>
<organism evidence="1 2">
    <name type="scientific">Marinitoga aeolica</name>
    <dbReference type="NCBI Taxonomy" id="2809031"/>
    <lineage>
        <taxon>Bacteria</taxon>
        <taxon>Thermotogati</taxon>
        <taxon>Thermotogota</taxon>
        <taxon>Thermotogae</taxon>
        <taxon>Petrotogales</taxon>
        <taxon>Petrotogaceae</taxon>
        <taxon>Marinitoga</taxon>
    </lineage>
</organism>
<dbReference type="RefSeq" id="WP_280997703.1">
    <property type="nucleotide sequence ID" value="NZ_CP069362.1"/>
</dbReference>
<protein>
    <submittedName>
        <fullName evidence="1">Uncharacterized protein</fullName>
    </submittedName>
</protein>
<proteinExistence type="predicted"/>
<dbReference type="EMBL" id="CP069362">
    <property type="protein sequence ID" value="WGS64226.1"/>
    <property type="molecule type" value="Genomic_DNA"/>
</dbReference>
<dbReference type="Proteomes" id="UP001232493">
    <property type="component" value="Chromosome"/>
</dbReference>
<sequence>MKKGFFILLLLLPYLIFAETYYVIGNTVYKGSKNSENEKNYNVEIIYPEKNLNDYSDKKVIVIKDNTNEVLNEIYSQSGNINSLQMDNIKLVGNVLEKKKMKLFEKSHIFSYFLPKDYNYWKVGGRREDKNYMDLSTLDNTIWFRIHKEGYSENNLYKDFELPYGENSFVDFYVEIAGLVSKSKVLPENAYSLAGIIFSFLDENKKSIDKFSFVWSSSEYPFKEYVWINPMPLTKSKEFSIAFNVRDIIDNKNVKYLRVTFWTYGNEHYKTLTSDLWIRNIKLSLSKAK</sequence>
<evidence type="ECO:0000313" key="1">
    <source>
        <dbReference type="EMBL" id="WGS64226.1"/>
    </source>
</evidence>
<gene>
    <name evidence="1" type="ORF">JRV97_07530</name>
</gene>
<name>A0ABY8PNR2_9BACT</name>